<keyword evidence="1" id="KW-1003">Cell membrane</keyword>
<gene>
    <name evidence="2" type="primary">yidD</name>
    <name evidence="2" type="ORF">G7057_03255</name>
</gene>
<dbReference type="Pfam" id="PF01809">
    <property type="entry name" value="YidD"/>
    <property type="match status" value="1"/>
</dbReference>
<comment type="function">
    <text evidence="1">Could be involved in insertion of integral membrane proteins into the membrane.</text>
</comment>
<dbReference type="InterPro" id="IPR002696">
    <property type="entry name" value="Membr_insert_effic_factor_YidD"/>
</dbReference>
<organism evidence="2 3">
    <name type="scientific">Jeotgalibaca arthritidis</name>
    <dbReference type="NCBI Taxonomy" id="1868794"/>
    <lineage>
        <taxon>Bacteria</taxon>
        <taxon>Bacillati</taxon>
        <taxon>Bacillota</taxon>
        <taxon>Bacilli</taxon>
        <taxon>Lactobacillales</taxon>
        <taxon>Carnobacteriaceae</taxon>
        <taxon>Jeotgalibaca</taxon>
    </lineage>
</organism>
<evidence type="ECO:0000256" key="1">
    <source>
        <dbReference type="HAMAP-Rule" id="MF_00386"/>
    </source>
</evidence>
<dbReference type="Proteomes" id="UP000501451">
    <property type="component" value="Chromosome"/>
</dbReference>
<name>A0A6G7K8L4_9LACT</name>
<dbReference type="AlphaFoldDB" id="A0A6G7K8L4"/>
<protein>
    <recommendedName>
        <fullName evidence="1">Putative membrane protein insertion efficiency factor</fullName>
    </recommendedName>
</protein>
<dbReference type="GO" id="GO:0005886">
    <property type="term" value="C:plasma membrane"/>
    <property type="evidence" value="ECO:0007669"/>
    <property type="project" value="UniProtKB-SubCell"/>
</dbReference>
<dbReference type="SMART" id="SM01234">
    <property type="entry name" value="Haemolytic"/>
    <property type="match status" value="1"/>
</dbReference>
<dbReference type="PANTHER" id="PTHR33383">
    <property type="entry name" value="MEMBRANE PROTEIN INSERTION EFFICIENCY FACTOR-RELATED"/>
    <property type="match status" value="1"/>
</dbReference>
<dbReference type="NCBIfam" id="TIGR00278">
    <property type="entry name" value="membrane protein insertion efficiency factor YidD"/>
    <property type="match status" value="1"/>
</dbReference>
<accession>A0A6G7K8L4</accession>
<dbReference type="PANTHER" id="PTHR33383:SF1">
    <property type="entry name" value="MEMBRANE PROTEIN INSERTION EFFICIENCY FACTOR-RELATED"/>
    <property type="match status" value="1"/>
</dbReference>
<dbReference type="KEGG" id="jar:G7057_03255"/>
<evidence type="ECO:0000313" key="3">
    <source>
        <dbReference type="Proteomes" id="UP000501451"/>
    </source>
</evidence>
<keyword evidence="1" id="KW-0472">Membrane</keyword>
<reference evidence="2 3" key="1">
    <citation type="journal article" date="2017" name="Int. J. Syst. Evol. Microbiol.">
        <title>Jeotgalibaca porci sp. nov. and Jeotgalibaca arthritidis sp. nov., isolated from pigs, and emended description of the genus Jeotgalibaca.</title>
        <authorList>
            <person name="Zamora L."/>
            <person name="Perez-Sancho M."/>
            <person name="Dominguez L."/>
            <person name="Fernandez-Garayzabal J.F."/>
            <person name="Vela A.I."/>
        </authorList>
    </citation>
    <scope>NUCLEOTIDE SEQUENCE [LARGE SCALE GENOMIC DNA]</scope>
    <source>
        <strain evidence="2 3">CECT 9157</strain>
    </source>
</reference>
<sequence length="98" mass="11199">MRKLMIKGVKGYQRHISPLFAPSCRYYPTCSTYMIDALNQHGAIKGGIMGTARILRCHPFIKGGYDPVPKRFTIRRNPNADEQLAAMRQQMAKRSENE</sequence>
<comment type="similarity">
    <text evidence="1">Belongs to the UPF0161 family.</text>
</comment>
<proteinExistence type="inferred from homology"/>
<dbReference type="RefSeq" id="WP_166161301.1">
    <property type="nucleotide sequence ID" value="NZ_CP049740.1"/>
</dbReference>
<keyword evidence="3" id="KW-1185">Reference proteome</keyword>
<dbReference type="EMBL" id="CP049740">
    <property type="protein sequence ID" value="QII81590.1"/>
    <property type="molecule type" value="Genomic_DNA"/>
</dbReference>
<evidence type="ECO:0000313" key="2">
    <source>
        <dbReference type="EMBL" id="QII81590.1"/>
    </source>
</evidence>
<comment type="subcellular location">
    <subcellularLocation>
        <location evidence="1">Cell membrane</location>
        <topology evidence="1">Peripheral membrane protein</topology>
        <orientation evidence="1">Cytoplasmic side</orientation>
    </subcellularLocation>
</comment>
<dbReference type="HAMAP" id="MF_00386">
    <property type="entry name" value="UPF0161_YidD"/>
    <property type="match status" value="1"/>
</dbReference>